<proteinExistence type="predicted"/>
<name>A0A502L9L8_9GAMM</name>
<organism evidence="2 3">
    <name type="scientific">Litorilituus lipolyticus</name>
    <dbReference type="NCBI Taxonomy" id="2491017"/>
    <lineage>
        <taxon>Bacteria</taxon>
        <taxon>Pseudomonadati</taxon>
        <taxon>Pseudomonadota</taxon>
        <taxon>Gammaproteobacteria</taxon>
        <taxon>Alteromonadales</taxon>
        <taxon>Colwelliaceae</taxon>
        <taxon>Litorilituus</taxon>
    </lineage>
</organism>
<gene>
    <name evidence="2" type="ORF">EPA86_01355</name>
</gene>
<keyword evidence="1" id="KW-1133">Transmembrane helix</keyword>
<keyword evidence="3" id="KW-1185">Reference proteome</keyword>
<dbReference type="RefSeq" id="WP_140601133.1">
    <property type="nucleotide sequence ID" value="NZ_SAWY01000002.1"/>
</dbReference>
<feature type="transmembrane region" description="Helical" evidence="1">
    <location>
        <begin position="21"/>
        <end position="42"/>
    </location>
</feature>
<protein>
    <recommendedName>
        <fullName evidence="4">General secretion pathway protein GspK</fullName>
    </recommendedName>
</protein>
<dbReference type="EMBL" id="SAWY01000002">
    <property type="protein sequence ID" value="TPH18971.1"/>
    <property type="molecule type" value="Genomic_DNA"/>
</dbReference>
<reference evidence="2 3" key="1">
    <citation type="submission" date="2019-01" db="EMBL/GenBank/DDBJ databases">
        <title>Litorilituus lipolytica sp. nov., isolated from intertidal sand of the Yellow Sea in China.</title>
        <authorList>
            <person name="Liu A."/>
        </authorList>
    </citation>
    <scope>NUCLEOTIDE SEQUENCE [LARGE SCALE GENOMIC DNA]</scope>
    <source>
        <strain evidence="2 3">RZ04</strain>
    </source>
</reference>
<accession>A0A502L9L8</accession>
<evidence type="ECO:0000256" key="1">
    <source>
        <dbReference type="SAM" id="Phobius"/>
    </source>
</evidence>
<dbReference type="OrthoDB" id="6316127at2"/>
<dbReference type="Proteomes" id="UP000315303">
    <property type="component" value="Unassembled WGS sequence"/>
</dbReference>
<keyword evidence="1" id="KW-0472">Membrane</keyword>
<evidence type="ECO:0008006" key="4">
    <source>
        <dbReference type="Google" id="ProtNLM"/>
    </source>
</evidence>
<sequence length="285" mass="31716">MCVSNSNSILINSSLRKSQRGVALVLVLFLSAIMILLATNVLKQSQSQLSQSQLVKDKVSAFASGYSTKSEIIFELLTQEPKALVKERNWDFSGAVMDFGNTKVQIQDLNGLLNIYNFVSHKTLANVFSQCGVDGNKAVGVAQKVLADHNKNMSLPIDKYQRLFTLLNDVPLSVKSCIDRNITRFSGAIFNPSTAQREYLIAKLGNVRAQKVLTAKENSREALQQAIADISPDDPESNQRSIIGPYFRVTLRAHKDDSNWSEMFEIKIANRIVKKPLTYLGYSPL</sequence>
<keyword evidence="1" id="KW-0812">Transmembrane</keyword>
<comment type="caution">
    <text evidence="2">The sequence shown here is derived from an EMBL/GenBank/DDBJ whole genome shotgun (WGS) entry which is preliminary data.</text>
</comment>
<dbReference type="AlphaFoldDB" id="A0A502L9L8"/>
<evidence type="ECO:0000313" key="2">
    <source>
        <dbReference type="EMBL" id="TPH18971.1"/>
    </source>
</evidence>
<evidence type="ECO:0000313" key="3">
    <source>
        <dbReference type="Proteomes" id="UP000315303"/>
    </source>
</evidence>